<dbReference type="PANTHER" id="PTHR22550:SF5">
    <property type="entry name" value="LEUCINE ZIPPER PROTEIN 4"/>
    <property type="match status" value="1"/>
</dbReference>
<accession>A0A2S7IR89</accession>
<dbReference type="OrthoDB" id="6206554at2"/>
<comment type="caution">
    <text evidence="7">The sequence shown here is derived from an EMBL/GenBank/DDBJ whole genome shotgun (WGS) entry which is preliminary data.</text>
</comment>
<dbReference type="PANTHER" id="PTHR22550">
    <property type="entry name" value="SPORE GERMINATION PROTEIN"/>
    <property type="match status" value="1"/>
</dbReference>
<dbReference type="PROSITE" id="PS50234">
    <property type="entry name" value="VWFA"/>
    <property type="match status" value="1"/>
</dbReference>
<reference evidence="8" key="1">
    <citation type="submission" date="2018-02" db="EMBL/GenBank/DDBJ databases">
        <title>Genome sequencing of Solimonas sp. HR-BB.</title>
        <authorList>
            <person name="Lee Y."/>
            <person name="Jeon C.O."/>
        </authorList>
    </citation>
    <scope>NUCLEOTIDE SEQUENCE [LARGE SCALE GENOMIC DNA]</scope>
    <source>
        <strain evidence="8">HR-U</strain>
    </source>
</reference>
<sequence length="320" mass="36094">MIFNRDWGRTELIFIALFGILYLIYLGRTFWYAHRLNTSARSVALKFFLRSAAMGALIIGLLEPSFGDPERDVQAVGKDIFLVVDVSSSMDATDIQPSRLQRIKFELNRLITQFPNDRFGLIVFSSGAYLQCPLTFDRNALTVFIESLNTRMLTDQGTAFEPALQMALDKQSGEHTRANASKVIVFISDGEDFNGVATKTLRSIRRQGIQLFCLGIGTREGSRIPLGNGFIKGEDGTFIRTYLQSESLEKMATTTGGDYYEITTVRNDFPKLTQSIQQVAGRLIDQRKIAITSNRYYYFVILGLVLLSLDILITVRTFRL</sequence>
<keyword evidence="3 5" id="KW-1133">Transmembrane helix</keyword>
<keyword evidence="2 5" id="KW-0812">Transmembrane</keyword>
<keyword evidence="1" id="KW-1003">Cell membrane</keyword>
<evidence type="ECO:0000259" key="6">
    <source>
        <dbReference type="PROSITE" id="PS50234"/>
    </source>
</evidence>
<dbReference type="RefSeq" id="WP_104712233.1">
    <property type="nucleotide sequence ID" value="NZ_PTRA01000001.1"/>
</dbReference>
<evidence type="ECO:0000256" key="4">
    <source>
        <dbReference type="ARBA" id="ARBA00023136"/>
    </source>
</evidence>
<feature type="transmembrane region" description="Helical" evidence="5">
    <location>
        <begin position="12"/>
        <end position="31"/>
    </location>
</feature>
<dbReference type="SUPFAM" id="SSF53300">
    <property type="entry name" value="vWA-like"/>
    <property type="match status" value="1"/>
</dbReference>
<dbReference type="EMBL" id="PTRA01000001">
    <property type="protein sequence ID" value="PQA60202.1"/>
    <property type="molecule type" value="Genomic_DNA"/>
</dbReference>
<dbReference type="Pfam" id="PF13519">
    <property type="entry name" value="VWA_2"/>
    <property type="match status" value="1"/>
</dbReference>
<name>A0A2S7IR89_9BACT</name>
<dbReference type="InterPro" id="IPR050768">
    <property type="entry name" value="UPF0353/GerABKA_families"/>
</dbReference>
<evidence type="ECO:0000256" key="1">
    <source>
        <dbReference type="ARBA" id="ARBA00022475"/>
    </source>
</evidence>
<organism evidence="7 8">
    <name type="scientific">Siphonobacter curvatus</name>
    <dbReference type="NCBI Taxonomy" id="2094562"/>
    <lineage>
        <taxon>Bacteria</taxon>
        <taxon>Pseudomonadati</taxon>
        <taxon>Bacteroidota</taxon>
        <taxon>Cytophagia</taxon>
        <taxon>Cytophagales</taxon>
        <taxon>Cytophagaceae</taxon>
        <taxon>Siphonobacter</taxon>
    </lineage>
</organism>
<dbReference type="SMART" id="SM00327">
    <property type="entry name" value="VWA"/>
    <property type="match status" value="1"/>
</dbReference>
<dbReference type="InterPro" id="IPR002035">
    <property type="entry name" value="VWF_A"/>
</dbReference>
<dbReference type="AlphaFoldDB" id="A0A2S7IR89"/>
<evidence type="ECO:0000313" key="8">
    <source>
        <dbReference type="Proteomes" id="UP000239590"/>
    </source>
</evidence>
<proteinExistence type="predicted"/>
<evidence type="ECO:0000313" key="7">
    <source>
        <dbReference type="EMBL" id="PQA60202.1"/>
    </source>
</evidence>
<protein>
    <submittedName>
        <fullName evidence="7">Aerotolerance regulator BatB</fullName>
    </submittedName>
</protein>
<dbReference type="Gene3D" id="3.40.50.410">
    <property type="entry name" value="von Willebrand factor, type A domain"/>
    <property type="match status" value="1"/>
</dbReference>
<dbReference type="InterPro" id="IPR036465">
    <property type="entry name" value="vWFA_dom_sf"/>
</dbReference>
<evidence type="ECO:0000256" key="2">
    <source>
        <dbReference type="ARBA" id="ARBA00022692"/>
    </source>
</evidence>
<feature type="transmembrane region" description="Helical" evidence="5">
    <location>
        <begin position="296"/>
        <end position="315"/>
    </location>
</feature>
<gene>
    <name evidence="7" type="ORF">C5O19_11465</name>
</gene>
<evidence type="ECO:0000256" key="3">
    <source>
        <dbReference type="ARBA" id="ARBA00022989"/>
    </source>
</evidence>
<evidence type="ECO:0000256" key="5">
    <source>
        <dbReference type="SAM" id="Phobius"/>
    </source>
</evidence>
<keyword evidence="8" id="KW-1185">Reference proteome</keyword>
<feature type="domain" description="VWFA" evidence="6">
    <location>
        <begin position="79"/>
        <end position="279"/>
    </location>
</feature>
<keyword evidence="4 5" id="KW-0472">Membrane</keyword>
<dbReference type="Proteomes" id="UP000239590">
    <property type="component" value="Unassembled WGS sequence"/>
</dbReference>